<dbReference type="EMBL" id="JAFMYV010000001">
    <property type="protein sequence ID" value="MBO0935012.1"/>
    <property type="molecule type" value="Genomic_DNA"/>
</dbReference>
<proteinExistence type="predicted"/>
<keyword evidence="2" id="KW-1133">Transmembrane helix</keyword>
<name>A0A939GED2_9BACT</name>
<accession>A0A939GED2</accession>
<dbReference type="RefSeq" id="WP_207362585.1">
    <property type="nucleotide sequence ID" value="NZ_JAFMYV010000001.1"/>
</dbReference>
<feature type="compositionally biased region" description="Low complexity" evidence="1">
    <location>
        <begin position="117"/>
        <end position="136"/>
    </location>
</feature>
<feature type="transmembrane region" description="Helical" evidence="2">
    <location>
        <begin position="265"/>
        <end position="283"/>
    </location>
</feature>
<feature type="region of interest" description="Disordered" evidence="1">
    <location>
        <begin position="232"/>
        <end position="252"/>
    </location>
</feature>
<protein>
    <submittedName>
        <fullName evidence="3">WG repeat-containing protein</fullName>
    </submittedName>
</protein>
<evidence type="ECO:0000256" key="1">
    <source>
        <dbReference type="SAM" id="MobiDB-lite"/>
    </source>
</evidence>
<keyword evidence="4" id="KW-1185">Reference proteome</keyword>
<dbReference type="AlphaFoldDB" id="A0A939GED2"/>
<dbReference type="Proteomes" id="UP000664034">
    <property type="component" value="Unassembled WGS sequence"/>
</dbReference>
<gene>
    <name evidence="3" type="ORF">J2I47_00495</name>
</gene>
<evidence type="ECO:0000313" key="3">
    <source>
        <dbReference type="EMBL" id="MBO0935012.1"/>
    </source>
</evidence>
<sequence length="428" mass="46992">MTQDDLRERIKNELVLHEGNIADWQWNRTGLPAEATELGITDFPRLVEDVSRALNTRFSKILELQAAIRKAGVDNEKHLSGLQIDLFAQDADRLGLSRTFITEQWIPHILAQLPDAAEPAPTSSASAKTDPVLAAPAPTPVPPTSTSGESAERMQQKVRDILDDYKEHIPANAIRGLFRAIDYDETALADAVKTYLSTNFYAAETEPAGQSLRDKLTSTDWRHLAWWDRPTSPPPAPVAVQAPPAAPVPAAPVPPAKKSTGLRDFFMALLIAGGLIGFVVVLVRSQRGNQADQQKTQATKPAQVDESASSVPPRRESNKERRRRLAKEARQAAEAAKLARTQAAPQPSTDAARGTGANADKPYDELLNDVGQYGERAAKKGGQWGLWRSGKWFIEPQYDDISVFNNGRATVTNNGHSYEIDRFGDRVK</sequence>
<dbReference type="InterPro" id="IPR032774">
    <property type="entry name" value="WG_beta_rep"/>
</dbReference>
<organism evidence="3 4">
    <name type="scientific">Fibrella rubiginis</name>
    <dbReference type="NCBI Taxonomy" id="2817060"/>
    <lineage>
        <taxon>Bacteria</taxon>
        <taxon>Pseudomonadati</taxon>
        <taxon>Bacteroidota</taxon>
        <taxon>Cytophagia</taxon>
        <taxon>Cytophagales</taxon>
        <taxon>Spirosomataceae</taxon>
        <taxon>Fibrella</taxon>
    </lineage>
</organism>
<feature type="compositionally biased region" description="Polar residues" evidence="1">
    <location>
        <begin position="289"/>
        <end position="310"/>
    </location>
</feature>
<evidence type="ECO:0000256" key="2">
    <source>
        <dbReference type="SAM" id="Phobius"/>
    </source>
</evidence>
<reference evidence="3" key="1">
    <citation type="submission" date="2021-03" db="EMBL/GenBank/DDBJ databases">
        <title>Fibrella sp. HMF5335 genome sequencing and assembly.</title>
        <authorList>
            <person name="Kang H."/>
            <person name="Kim H."/>
            <person name="Bae S."/>
            <person name="Joh K."/>
        </authorList>
    </citation>
    <scope>NUCLEOTIDE SEQUENCE</scope>
    <source>
        <strain evidence="3">HMF5335</strain>
    </source>
</reference>
<feature type="compositionally biased region" description="Low complexity" evidence="1">
    <location>
        <begin position="332"/>
        <end position="344"/>
    </location>
</feature>
<comment type="caution">
    <text evidence="3">The sequence shown here is derived from an EMBL/GenBank/DDBJ whole genome shotgun (WGS) entry which is preliminary data.</text>
</comment>
<evidence type="ECO:0000313" key="4">
    <source>
        <dbReference type="Proteomes" id="UP000664034"/>
    </source>
</evidence>
<dbReference type="Pfam" id="PF14903">
    <property type="entry name" value="WG_beta_rep"/>
    <property type="match status" value="1"/>
</dbReference>
<feature type="region of interest" description="Disordered" evidence="1">
    <location>
        <begin position="117"/>
        <end position="152"/>
    </location>
</feature>
<keyword evidence="2" id="KW-0812">Transmembrane</keyword>
<keyword evidence="2" id="KW-0472">Membrane</keyword>
<feature type="region of interest" description="Disordered" evidence="1">
    <location>
        <begin position="289"/>
        <end position="363"/>
    </location>
</feature>